<sequence>MLSIANVSAAQTENYYEADDYYTRDLDDADTGTSSATWYGKGATALGLTDDFNQSTFQQLLHGEGPNGESLHARKIDPDHHRAATDCTFSAPKSVSIAALIQGDIRVLAAHDQAVRTALSILETRYAQTRIRRPEGERERVTTGNVVAAIFRHETSREQDPQLHSHCVLINATQLDNGQWRSLSNEAIVAHQKLLGEIYQNELAYQLRQNGYDITPTATGQFELTGYGSELLNTFSTRTQQIETYLEKWEQKLTETGGAPLHRSQQKQATLDTRRRKTTVPRSVLLTGWAETIQAQGLTLPGVPTQDIDLSQSSQTAAYAAATLGLDHAAERESVFKQAKAERFALEHGLGQQWFADLHQALQHHPNRIVIDDQRLTTYTALERERETMQMMVGGQGQVDSIATLEEVNQRLSDALSLTAGQREAILLSATTCDRIIAWQGVAGSGKTHSLNLYARIAQTQGHDVTGYAPSAQAANVLHQDTGIPADTVAHLLHTPDPDPSQLNRSSTKFPIWIVDEAGLLSAKDAHALLQKAEVHQARVVLVGDTRQLSAVEAGNPFKSLQEAGIQTAILNQSRRQQTEALKAAVHHIAQGDIPTGIQQLDEAGFIQTVSLDDRVSALAQDYLSLTPAQRKKTLILSGTNDDRLAITQKLRHALQQEGRLECDRFTLQSLRPKDLTQAQARYVSHYAIGDVIVPVRNYPRHGLERHQRYTVAAIDPTHNHLILQAPNGQTLTFNPVHCARKTSYRIQRLPIAVGDQLRWTRNDRDLGIRNGQHFTITALNDQGQAQILTPDGNTRSLNLRGHQYIDYGLVSTTYSSQGKTADRVLVAADSTLTQEAFYVAVSRAKRHLTIYTPNKDDLLRIAQRSRANQNASDYLPLYQVTHHGQTPQTPTTATNCRDDGRRIGERLARQLTTAIRRDSRTKDPASRLTRSTDRLTASLNPSNHVTSTTRQSPDPTLPELTRQFAAALRQRRQQWLLTQQDRQWYEHYAAQQPPAQPYHQDQMIAHQYLQEQCGSQGQPTQAQLRQAARILFQGPLARQLRQQESRTAAVDYVRQQVNAVMQQRMYMRQQQRHLRVDMER</sequence>
<dbReference type="EMBL" id="QXHD01000001">
    <property type="protein sequence ID" value="NEZ54151.1"/>
    <property type="molecule type" value="Genomic_DNA"/>
</dbReference>
<dbReference type="InterPro" id="IPR027417">
    <property type="entry name" value="P-loop_NTPase"/>
</dbReference>
<dbReference type="Pfam" id="PF13604">
    <property type="entry name" value="AAA_30"/>
    <property type="match status" value="1"/>
</dbReference>
<dbReference type="InterPro" id="IPR014862">
    <property type="entry name" value="TrwC"/>
</dbReference>
<comment type="caution">
    <text evidence="4">The sequence shown here is derived from an EMBL/GenBank/DDBJ whole genome shotgun (WGS) entry which is preliminary data.</text>
</comment>
<dbReference type="Proteomes" id="UP000481033">
    <property type="component" value="Unassembled WGS sequence"/>
</dbReference>
<dbReference type="CDD" id="cd17933">
    <property type="entry name" value="DEXSc_RecD-like"/>
    <property type="match status" value="1"/>
</dbReference>
<feature type="compositionally biased region" description="Basic and acidic residues" evidence="1">
    <location>
        <begin position="916"/>
        <end position="934"/>
    </location>
</feature>
<dbReference type="CDD" id="cd18809">
    <property type="entry name" value="SF1_C_RecD"/>
    <property type="match status" value="1"/>
</dbReference>
<dbReference type="InterPro" id="IPR027351">
    <property type="entry name" value="(+)RNA_virus_helicase_core_dom"/>
</dbReference>
<dbReference type="Pfam" id="PF08751">
    <property type="entry name" value="TrwC"/>
    <property type="match status" value="1"/>
</dbReference>
<dbReference type="AlphaFoldDB" id="A0A6M0REX9"/>
<feature type="domain" description="(+)RNA virus helicase C-terminal" evidence="2">
    <location>
        <begin position="763"/>
        <end position="853"/>
    </location>
</feature>
<dbReference type="RefSeq" id="WP_163695415.1">
    <property type="nucleotide sequence ID" value="NZ_QXHD01000001.1"/>
</dbReference>
<organism evidence="4 5">
    <name type="scientific">Adonisia turfae CCMR0081</name>
    <dbReference type="NCBI Taxonomy" id="2292702"/>
    <lineage>
        <taxon>Bacteria</taxon>
        <taxon>Bacillati</taxon>
        <taxon>Cyanobacteriota</taxon>
        <taxon>Adonisia</taxon>
        <taxon>Adonisia turfae</taxon>
    </lineage>
</organism>
<accession>A0A6M0REX9</accession>
<feature type="domain" description="TrwC relaxase" evidence="3">
    <location>
        <begin position="10"/>
        <end position="294"/>
    </location>
</feature>
<dbReference type="NCBIfam" id="NF041492">
    <property type="entry name" value="MobF"/>
    <property type="match status" value="1"/>
</dbReference>
<feature type="compositionally biased region" description="Polar residues" evidence="1">
    <location>
        <begin position="935"/>
        <end position="955"/>
    </location>
</feature>
<reference evidence="4 5" key="1">
    <citation type="journal article" date="2020" name="Microb. Ecol.">
        <title>Ecogenomics of the Marine Benthic Filamentous Cyanobacterium Adonisia.</title>
        <authorList>
            <person name="Walter J.M."/>
            <person name="Coutinho F.H."/>
            <person name="Leomil L."/>
            <person name="Hargreaves P.I."/>
            <person name="Campeao M.E."/>
            <person name="Vieira V.V."/>
            <person name="Silva B.S."/>
            <person name="Fistarol G.O."/>
            <person name="Salomon P.S."/>
            <person name="Sawabe T."/>
            <person name="Mino S."/>
            <person name="Hosokawa M."/>
            <person name="Miyashita H."/>
            <person name="Maruyama F."/>
            <person name="van Verk M.C."/>
            <person name="Dutilh B.E."/>
            <person name="Thompson C.C."/>
            <person name="Thompson F.L."/>
        </authorList>
    </citation>
    <scope>NUCLEOTIDE SEQUENCE [LARGE SCALE GENOMIC DNA]</scope>
    <source>
        <strain evidence="4 5">CCMR0081</strain>
    </source>
</reference>
<dbReference type="SUPFAM" id="SSF55464">
    <property type="entry name" value="Origin of replication-binding domain, RBD-like"/>
    <property type="match status" value="1"/>
</dbReference>
<proteinExistence type="predicted"/>
<protein>
    <submittedName>
        <fullName evidence="4">Conjugative relaxase</fullName>
    </submittedName>
</protein>
<feature type="region of interest" description="Disordered" evidence="1">
    <location>
        <begin position="914"/>
        <end position="958"/>
    </location>
</feature>
<evidence type="ECO:0000259" key="3">
    <source>
        <dbReference type="Pfam" id="PF08751"/>
    </source>
</evidence>
<dbReference type="GO" id="GO:0005524">
    <property type="term" value="F:ATP binding"/>
    <property type="evidence" value="ECO:0007669"/>
    <property type="project" value="InterPro"/>
</dbReference>
<dbReference type="Pfam" id="PF01443">
    <property type="entry name" value="Viral_helicase1"/>
    <property type="match status" value="1"/>
</dbReference>
<dbReference type="Gene3D" id="3.40.50.300">
    <property type="entry name" value="P-loop containing nucleotide triphosphate hydrolases"/>
    <property type="match status" value="2"/>
</dbReference>
<dbReference type="InterPro" id="IPR014059">
    <property type="entry name" value="TraI/TrwC_relax"/>
</dbReference>
<evidence type="ECO:0000256" key="1">
    <source>
        <dbReference type="SAM" id="MobiDB-lite"/>
    </source>
</evidence>
<keyword evidence="5" id="KW-1185">Reference proteome</keyword>
<dbReference type="SUPFAM" id="SSF52540">
    <property type="entry name" value="P-loop containing nucleoside triphosphate hydrolases"/>
    <property type="match status" value="2"/>
</dbReference>
<name>A0A6M0REX9_9CYAN</name>
<evidence type="ECO:0000313" key="5">
    <source>
        <dbReference type="Proteomes" id="UP000481033"/>
    </source>
</evidence>
<dbReference type="NCBIfam" id="TIGR02686">
    <property type="entry name" value="relax_trwC"/>
    <property type="match status" value="1"/>
</dbReference>
<evidence type="ECO:0000259" key="2">
    <source>
        <dbReference type="Pfam" id="PF01443"/>
    </source>
</evidence>
<gene>
    <name evidence="4" type="ORF">DXZ20_00200</name>
</gene>
<evidence type="ECO:0000313" key="4">
    <source>
        <dbReference type="EMBL" id="NEZ54151.1"/>
    </source>
</evidence>